<reference evidence="2" key="1">
    <citation type="submission" date="2021-01" db="EMBL/GenBank/DDBJ databases">
        <authorList>
            <person name="Corre E."/>
            <person name="Pelletier E."/>
            <person name="Niang G."/>
            <person name="Scheremetjew M."/>
            <person name="Finn R."/>
            <person name="Kale V."/>
            <person name="Holt S."/>
            <person name="Cochrane G."/>
            <person name="Meng A."/>
            <person name="Brown T."/>
            <person name="Cohen L."/>
        </authorList>
    </citation>
    <scope>NUCLEOTIDE SEQUENCE</scope>
    <source>
        <strain evidence="2">NIES-2562</strain>
    </source>
</reference>
<dbReference type="InterPro" id="IPR015943">
    <property type="entry name" value="WD40/YVTN_repeat-like_dom_sf"/>
</dbReference>
<evidence type="ECO:0000313" key="2">
    <source>
        <dbReference type="EMBL" id="CAE0244854.1"/>
    </source>
</evidence>
<accession>A0A7S3G0X7</accession>
<organism evidence="2">
    <name type="scientific">Palpitomonas bilix</name>
    <dbReference type="NCBI Taxonomy" id="652834"/>
    <lineage>
        <taxon>Eukaryota</taxon>
        <taxon>Eukaryota incertae sedis</taxon>
    </lineage>
</organism>
<dbReference type="PANTHER" id="PTHR43991">
    <property type="entry name" value="WD REPEAT PROTEIN (AFU_ORTHOLOGUE AFUA_8G05640)-RELATED"/>
    <property type="match status" value="1"/>
</dbReference>
<proteinExistence type="predicted"/>
<dbReference type="SUPFAM" id="SSF101908">
    <property type="entry name" value="Putative isomerase YbhE"/>
    <property type="match status" value="1"/>
</dbReference>
<dbReference type="Gene3D" id="2.130.10.10">
    <property type="entry name" value="YVTN repeat-like/Quinoprotein amine dehydrogenase"/>
    <property type="match status" value="1"/>
</dbReference>
<feature type="repeat" description="WD" evidence="1">
    <location>
        <begin position="293"/>
        <end position="334"/>
    </location>
</feature>
<dbReference type="PANTHER" id="PTHR43991:SF12">
    <property type="entry name" value="WD REPEAT PROTEIN (AFU_ORTHOLOGUE AFUA_8G05640)"/>
    <property type="match status" value="1"/>
</dbReference>
<keyword evidence="1" id="KW-0853">WD repeat</keyword>
<dbReference type="Pfam" id="PF00400">
    <property type="entry name" value="WD40"/>
    <property type="match status" value="1"/>
</dbReference>
<sequence length="426" mass="47328">MVRRARSEAQPDTRQWFQHSSAWDADARFRARRSVTYVMMEEGIDIQGIPWDRIPRARTEYREHRQAIYNPYRNVEYEQQVVDAEVTEVERNGTMMYTPFEYHADPDVQFKHFQLRHNLHCVDEHQLVYMSANTVSQFCCLDHDITTVMPIHSGGGPGPAGGPLETNMTSTVEAKSGVTAIGHFDGVMKVKVEFEDGTSTDHTVDAVSSEQNIVNRIAIDKWHSGSAVMVAACNDMRVHVIDLATLTLAGSVEFDVAVNGAKLSPDQSMMAVIGDTTLATLVDPRSMSKVENLSGHFDFSFGLDWSPCSRYIATGNQDLTTRVFDIRQPKSSLYTLRSSSAAVRCLTFASTSTLILAEAFDTISVYDIAKSRPTQQVVEVFGEIGGMCTSPENDRLYVGVSDQHFGGVLELLRADKIAAMFESLAS</sequence>
<protein>
    <submittedName>
        <fullName evidence="2">Uncharacterized protein</fullName>
    </submittedName>
</protein>
<dbReference type="SMART" id="SM00320">
    <property type="entry name" value="WD40"/>
    <property type="match status" value="3"/>
</dbReference>
<gene>
    <name evidence="2" type="ORF">PBIL07802_LOCUS7032</name>
</gene>
<dbReference type="InterPro" id="IPR001680">
    <property type="entry name" value="WD40_rpt"/>
</dbReference>
<dbReference type="EMBL" id="HBIB01010912">
    <property type="protein sequence ID" value="CAE0244854.1"/>
    <property type="molecule type" value="Transcribed_RNA"/>
</dbReference>
<dbReference type="AlphaFoldDB" id="A0A7S3G0X7"/>
<evidence type="ECO:0000256" key="1">
    <source>
        <dbReference type="PROSITE-ProRule" id="PRU00221"/>
    </source>
</evidence>
<dbReference type="PROSITE" id="PS50082">
    <property type="entry name" value="WD_REPEATS_2"/>
    <property type="match status" value="1"/>
</dbReference>
<name>A0A7S3G0X7_9EUKA</name>